<accession>A0A1H0DHP7</accession>
<dbReference type="STRING" id="198616.SAMN05216193_104298"/>
<evidence type="ECO:0000313" key="1">
    <source>
        <dbReference type="EMBL" id="SDN69624.1"/>
    </source>
</evidence>
<keyword evidence="2" id="KW-1185">Reference proteome</keyword>
<sequence>MNQTESNSVTRLLLHTRQIRCQGYARSDGLFDIEGRLEDLTNEPTDLPFHRVPHSGHIHDMRLRMTIDADMLIQDIDALTATGASPFCGEAAPVYAQLKGLKIGPGFLKNVKAIVGGERGCTHMTELLERMAKTAMQTMFSTYRAEASRRVASGGQRAPAVRPWVIGTCHAYREDGDAVRIIWPQGLPPR</sequence>
<protein>
    <recommendedName>
        <fullName evidence="3">DUF2889 domain-containing protein</fullName>
    </recommendedName>
</protein>
<reference evidence="2" key="1">
    <citation type="submission" date="2016-10" db="EMBL/GenBank/DDBJ databases">
        <authorList>
            <person name="Varghese N."/>
            <person name="Submissions S."/>
        </authorList>
    </citation>
    <scope>NUCLEOTIDE SEQUENCE [LARGE SCALE GENOMIC DNA]</scope>
    <source>
        <strain evidence="2">JCM 21621</strain>
    </source>
</reference>
<gene>
    <name evidence="1" type="ORF">SAMN05216193_104298</name>
</gene>
<dbReference type="Pfam" id="PF11136">
    <property type="entry name" value="DUF2889"/>
    <property type="match status" value="1"/>
</dbReference>
<dbReference type="InterPro" id="IPR021312">
    <property type="entry name" value="DUF2889"/>
</dbReference>
<proteinExistence type="predicted"/>
<dbReference type="RefSeq" id="WP_084314387.1">
    <property type="nucleotide sequence ID" value="NZ_FNIJ01000004.1"/>
</dbReference>
<organism evidence="1 2">
    <name type="scientific">Pseudomonas jinjuensis</name>
    <dbReference type="NCBI Taxonomy" id="198616"/>
    <lineage>
        <taxon>Bacteria</taxon>
        <taxon>Pseudomonadati</taxon>
        <taxon>Pseudomonadota</taxon>
        <taxon>Gammaproteobacteria</taxon>
        <taxon>Pseudomonadales</taxon>
        <taxon>Pseudomonadaceae</taxon>
        <taxon>Pseudomonas</taxon>
    </lineage>
</organism>
<dbReference type="Proteomes" id="UP000242957">
    <property type="component" value="Unassembled WGS sequence"/>
</dbReference>
<dbReference type="EMBL" id="FNIJ01000004">
    <property type="protein sequence ID" value="SDN69624.1"/>
    <property type="molecule type" value="Genomic_DNA"/>
</dbReference>
<dbReference type="AlphaFoldDB" id="A0A1H0DHP7"/>
<evidence type="ECO:0008006" key="3">
    <source>
        <dbReference type="Google" id="ProtNLM"/>
    </source>
</evidence>
<name>A0A1H0DHP7_9PSED</name>
<dbReference type="OrthoDB" id="6862397at2"/>
<evidence type="ECO:0000313" key="2">
    <source>
        <dbReference type="Proteomes" id="UP000242957"/>
    </source>
</evidence>